<dbReference type="UniPathway" id="UPA00138"/>
<feature type="binding site" evidence="8">
    <location>
        <begin position="9"/>
        <end position="11"/>
    </location>
    <ligand>
        <name>substrate</name>
    </ligand>
</feature>
<evidence type="ECO:0000256" key="8">
    <source>
        <dbReference type="HAMAP-Rule" id="MF_00147"/>
    </source>
</evidence>
<sequence length="250" mass="26703">MARKLIVGNWKMNGSLAMNAELLNGIRTGLAGIDCDLAICVPFPYLAQSHEALEGTGIALGAQDVSAHAVGAYTGQVSTRMLLDFDCKYVIVGHSERREYCNESDELVANKVQRALAGGLTPIVCVGESLREKEDGKTAEVVGRQIGAVLSVLEEREVCDIVVAYEPVWAIGTGKTPTPTMVEDVHALLREWMVGKNPDAGECVRILYGGSMKPSNAGDFLQRPDIDGGLIGGASLKAEDFLAIARQASR</sequence>
<dbReference type="eggNOG" id="COG0149">
    <property type="taxonomic scope" value="Bacteria"/>
</dbReference>
<proteinExistence type="inferred from homology"/>
<feature type="binding site" evidence="8">
    <location>
        <position position="172"/>
    </location>
    <ligand>
        <name>substrate</name>
    </ligand>
</feature>
<comment type="subcellular location">
    <subcellularLocation>
        <location evidence="8 9">Cytoplasm</location>
    </subcellularLocation>
</comment>
<keyword evidence="6 8" id="KW-0324">Glycolysis</keyword>
<dbReference type="UniPathway" id="UPA00109">
    <property type="reaction ID" value="UER00189"/>
</dbReference>
<feature type="active site" description="Proton acceptor" evidence="8">
    <location>
        <position position="166"/>
    </location>
</feature>
<dbReference type="InterPro" id="IPR013785">
    <property type="entry name" value="Aldolase_TIM"/>
</dbReference>
<dbReference type="HAMAP" id="MF_00147_B">
    <property type="entry name" value="TIM_B"/>
    <property type="match status" value="1"/>
</dbReference>
<comment type="pathway">
    <text evidence="2">Carbohydrate metabolism; erythritol degradation.</text>
</comment>
<evidence type="ECO:0000256" key="2">
    <source>
        <dbReference type="ARBA" id="ARBA00004939"/>
    </source>
</evidence>
<evidence type="ECO:0000256" key="6">
    <source>
        <dbReference type="ARBA" id="ARBA00023152"/>
    </source>
</evidence>
<keyword evidence="4 8" id="KW-0312">Gluconeogenesis</keyword>
<protein>
    <recommendedName>
        <fullName evidence="8 9">Triosephosphate isomerase</fullName>
        <shortName evidence="8">TIM</shortName>
        <shortName evidence="8">TPI</shortName>
        <ecNumber evidence="8 9">5.3.1.1</ecNumber>
    </recommendedName>
    <alternativeName>
        <fullName evidence="8">Triose-phosphate isomerase</fullName>
    </alternativeName>
</protein>
<dbReference type="Pfam" id="PF00121">
    <property type="entry name" value="TIM"/>
    <property type="match status" value="1"/>
</dbReference>
<dbReference type="EMBL" id="ACDP02000006">
    <property type="protein sequence ID" value="EEO28206.1"/>
    <property type="molecule type" value="Genomic_DNA"/>
</dbReference>
<comment type="caution">
    <text evidence="10">The sequence shown here is derived from an EMBL/GenBank/DDBJ whole genome shotgun (WGS) entry which is preliminary data.</text>
</comment>
<evidence type="ECO:0000256" key="9">
    <source>
        <dbReference type="RuleBase" id="RU363013"/>
    </source>
</evidence>
<dbReference type="EC" id="5.3.1.1" evidence="8 9"/>
<dbReference type="PANTHER" id="PTHR21139">
    <property type="entry name" value="TRIOSEPHOSPHATE ISOMERASE"/>
    <property type="match status" value="1"/>
</dbReference>
<accession>C3X4S0</accession>
<evidence type="ECO:0000256" key="1">
    <source>
        <dbReference type="ARBA" id="ARBA00004680"/>
    </source>
</evidence>
<organism evidence="10 11">
    <name type="scientific">Oxalobacter paraformigenes</name>
    <dbReference type="NCBI Taxonomy" id="556268"/>
    <lineage>
        <taxon>Bacteria</taxon>
        <taxon>Pseudomonadati</taxon>
        <taxon>Pseudomonadota</taxon>
        <taxon>Betaproteobacteria</taxon>
        <taxon>Burkholderiales</taxon>
        <taxon>Oxalobacteraceae</taxon>
        <taxon>Oxalobacter</taxon>
    </lineage>
</organism>
<dbReference type="FunFam" id="3.20.20.70:FF:000016">
    <property type="entry name" value="Triosephosphate isomerase"/>
    <property type="match status" value="1"/>
</dbReference>
<dbReference type="GO" id="GO:0005829">
    <property type="term" value="C:cytosol"/>
    <property type="evidence" value="ECO:0007669"/>
    <property type="project" value="TreeGrafter"/>
</dbReference>
<dbReference type="GO" id="GO:0006094">
    <property type="term" value="P:gluconeogenesis"/>
    <property type="evidence" value="ECO:0007669"/>
    <property type="project" value="UniProtKB-UniRule"/>
</dbReference>
<evidence type="ECO:0000256" key="5">
    <source>
        <dbReference type="ARBA" id="ARBA00022490"/>
    </source>
</evidence>
<dbReference type="HOGENOM" id="CLU_024251_2_3_4"/>
<keyword evidence="11" id="KW-1185">Reference proteome</keyword>
<evidence type="ECO:0000313" key="10">
    <source>
        <dbReference type="EMBL" id="EEO28206.1"/>
    </source>
</evidence>
<dbReference type="InterPro" id="IPR022896">
    <property type="entry name" value="TrioseP_Isoase_bac/euk"/>
</dbReference>
<dbReference type="Gene3D" id="3.20.20.70">
    <property type="entry name" value="Aldolase class I"/>
    <property type="match status" value="1"/>
</dbReference>
<feature type="binding site" evidence="8">
    <location>
        <begin position="232"/>
        <end position="233"/>
    </location>
    <ligand>
        <name>substrate</name>
    </ligand>
</feature>
<reference evidence="10" key="1">
    <citation type="submission" date="2011-10" db="EMBL/GenBank/DDBJ databases">
        <title>The Genome Sequence of Oxalobacter formigenes HOxBLS.</title>
        <authorList>
            <consortium name="The Broad Institute Genome Sequencing Platform"/>
            <person name="Earl A."/>
            <person name="Ward D."/>
            <person name="Feldgarden M."/>
            <person name="Gevers D."/>
            <person name="Allison M.J."/>
            <person name="Humphrey S."/>
            <person name="Young S.K."/>
            <person name="Zeng Q."/>
            <person name="Gargeya S."/>
            <person name="Fitzgerald M."/>
            <person name="Haas B."/>
            <person name="Abouelleil A."/>
            <person name="Alvarado L."/>
            <person name="Arachchi H.M."/>
            <person name="Berlin A."/>
            <person name="Brown A."/>
            <person name="Chapman S.B."/>
            <person name="Chen Z."/>
            <person name="Dunbar C."/>
            <person name="Freedman E."/>
            <person name="Gearin G."/>
            <person name="Goldberg J."/>
            <person name="Griggs A."/>
            <person name="Gujja S."/>
            <person name="Heiman D."/>
            <person name="Howarth C."/>
            <person name="Larson L."/>
            <person name="Lui A."/>
            <person name="MacDonald P.J.P."/>
            <person name="Montmayeur A."/>
            <person name="Murphy C."/>
            <person name="Neiman D."/>
            <person name="Pearson M."/>
            <person name="Priest M."/>
            <person name="Roberts A."/>
            <person name="Saif S."/>
            <person name="Shea T."/>
            <person name="Shenoy N."/>
            <person name="Sisk P."/>
            <person name="Stolte C."/>
            <person name="Sykes S."/>
            <person name="Wortman J."/>
            <person name="Nusbaum C."/>
            <person name="Birren B."/>
        </authorList>
    </citation>
    <scope>NUCLEOTIDE SEQUENCE [LARGE SCALE GENOMIC DNA]</scope>
    <source>
        <strain evidence="10">HOxBLS</strain>
    </source>
</reference>
<evidence type="ECO:0000256" key="3">
    <source>
        <dbReference type="ARBA" id="ARBA00007422"/>
    </source>
</evidence>
<dbReference type="GO" id="GO:0019563">
    <property type="term" value="P:glycerol catabolic process"/>
    <property type="evidence" value="ECO:0007669"/>
    <property type="project" value="TreeGrafter"/>
</dbReference>
<dbReference type="AlphaFoldDB" id="C3X4S0"/>
<evidence type="ECO:0000256" key="4">
    <source>
        <dbReference type="ARBA" id="ARBA00022432"/>
    </source>
</evidence>
<dbReference type="CDD" id="cd00311">
    <property type="entry name" value="TIM"/>
    <property type="match status" value="1"/>
</dbReference>
<comment type="pathway">
    <text evidence="1 8 9">Carbohydrate degradation; glycolysis; D-glyceraldehyde 3-phosphate from glycerone phosphate: step 1/1.</text>
</comment>
<dbReference type="RefSeq" id="WP_005877749.1">
    <property type="nucleotide sequence ID" value="NZ_CABMNL010000001.1"/>
</dbReference>
<dbReference type="InterPro" id="IPR020861">
    <property type="entry name" value="Triosephosphate_isomerase_AS"/>
</dbReference>
<comment type="pathway">
    <text evidence="8 9">Carbohydrate biosynthesis; gluconeogenesis.</text>
</comment>
<keyword evidence="5 8" id="KW-0963">Cytoplasm</keyword>
<feature type="active site" description="Electrophile" evidence="8">
    <location>
        <position position="94"/>
    </location>
</feature>
<keyword evidence="7 8" id="KW-0413">Isomerase</keyword>
<comment type="subunit">
    <text evidence="8 9">Homodimer.</text>
</comment>
<name>C3X4S0_9BURK</name>
<dbReference type="Proteomes" id="UP000003973">
    <property type="component" value="Unassembled WGS sequence"/>
</dbReference>
<dbReference type="InterPro" id="IPR000652">
    <property type="entry name" value="Triosephosphate_isomerase"/>
</dbReference>
<evidence type="ECO:0000313" key="11">
    <source>
        <dbReference type="Proteomes" id="UP000003973"/>
    </source>
</evidence>
<dbReference type="GO" id="GO:0046166">
    <property type="term" value="P:glyceraldehyde-3-phosphate biosynthetic process"/>
    <property type="evidence" value="ECO:0007669"/>
    <property type="project" value="TreeGrafter"/>
</dbReference>
<comment type="function">
    <text evidence="8">Involved in the gluconeogenesis. Catalyzes stereospecifically the conversion of dihydroxyacetone phosphate (DHAP) to D-glyceraldehyde-3-phosphate (G3P).</text>
</comment>
<dbReference type="GO" id="GO:0006096">
    <property type="term" value="P:glycolytic process"/>
    <property type="evidence" value="ECO:0007669"/>
    <property type="project" value="UniProtKB-UniRule"/>
</dbReference>
<dbReference type="SUPFAM" id="SSF51351">
    <property type="entry name" value="Triosephosphate isomerase (TIM)"/>
    <property type="match status" value="1"/>
</dbReference>
<comment type="catalytic activity">
    <reaction evidence="8 9">
        <text>D-glyceraldehyde 3-phosphate = dihydroxyacetone phosphate</text>
        <dbReference type="Rhea" id="RHEA:18585"/>
        <dbReference type="ChEBI" id="CHEBI:57642"/>
        <dbReference type="ChEBI" id="CHEBI:59776"/>
        <dbReference type="EC" id="5.3.1.1"/>
    </reaction>
</comment>
<evidence type="ECO:0000256" key="7">
    <source>
        <dbReference type="ARBA" id="ARBA00023235"/>
    </source>
</evidence>
<dbReference type="GO" id="GO:0004807">
    <property type="term" value="F:triose-phosphate isomerase activity"/>
    <property type="evidence" value="ECO:0007669"/>
    <property type="project" value="UniProtKB-UniRule"/>
</dbReference>
<dbReference type="InterPro" id="IPR035990">
    <property type="entry name" value="TIM_sf"/>
</dbReference>
<dbReference type="PROSITE" id="PS00171">
    <property type="entry name" value="TIM_1"/>
    <property type="match status" value="1"/>
</dbReference>
<dbReference type="NCBIfam" id="TIGR00419">
    <property type="entry name" value="tim"/>
    <property type="match status" value="1"/>
</dbReference>
<dbReference type="PANTHER" id="PTHR21139:SF42">
    <property type="entry name" value="TRIOSEPHOSPHATE ISOMERASE"/>
    <property type="match status" value="1"/>
</dbReference>
<feature type="binding site" evidence="8">
    <location>
        <position position="211"/>
    </location>
    <ligand>
        <name>substrate</name>
    </ligand>
</feature>
<dbReference type="PROSITE" id="PS51440">
    <property type="entry name" value="TIM_2"/>
    <property type="match status" value="1"/>
</dbReference>
<comment type="similarity">
    <text evidence="3 8 9">Belongs to the triosephosphate isomerase family.</text>
</comment>
<gene>
    <name evidence="8" type="primary">tpiA</name>
    <name evidence="10" type="ORF">OFAG_01359</name>
</gene>